<proteinExistence type="predicted"/>
<evidence type="ECO:0000259" key="2">
    <source>
        <dbReference type="Pfam" id="PF00646"/>
    </source>
</evidence>
<sequence>MSDCVYQIEKHQTTILSLPHRDVLLRAVFSKLSFKTLFSCRAVCRLFKELVDIYFQTLHEFDIERLGRHASLSNEDWNTLLGKCKNLRRITLKKYKKMDLEVLARIIEQNPLLESLDLSEFGKEENHNQSLDENTDSKCVLIALSQCCSNLVELRLSLCPWVNSSALVLVFKSCRKLENLDLSYNFNLNEDCLETLAQYSSSKLRYLDLRNCSFTKEALSKVCWSNPGLTFLDVSGSYNIYNETLGTIAKSCPNIEKLYLNNC</sequence>
<accession>A7SC15</accession>
<dbReference type="Pfam" id="PF00646">
    <property type="entry name" value="F-box"/>
    <property type="match status" value="1"/>
</dbReference>
<gene>
    <name evidence="3" type="ORF">NEMVEDRAFT_v1g112784</name>
</gene>
<dbReference type="KEGG" id="nve:5510323"/>
<dbReference type="InterPro" id="IPR001810">
    <property type="entry name" value="F-box_dom"/>
</dbReference>
<dbReference type="PhylomeDB" id="A7SC15"/>
<dbReference type="InterPro" id="IPR006553">
    <property type="entry name" value="Leu-rich_rpt_Cys-con_subtyp"/>
</dbReference>
<evidence type="ECO:0000313" key="3">
    <source>
        <dbReference type="EMBL" id="EDO38757.1"/>
    </source>
</evidence>
<feature type="domain" description="F-box" evidence="2">
    <location>
        <begin position="22"/>
        <end position="52"/>
    </location>
</feature>
<dbReference type="PANTHER" id="PTHR13382:SF68">
    <property type="entry name" value="AT02704P"/>
    <property type="match status" value="1"/>
</dbReference>
<keyword evidence="1" id="KW-0833">Ubl conjugation pathway</keyword>
<dbReference type="InterPro" id="IPR032675">
    <property type="entry name" value="LRR_dom_sf"/>
</dbReference>
<protein>
    <recommendedName>
        <fullName evidence="2">F-box domain-containing protein</fullName>
    </recommendedName>
</protein>
<dbReference type="SUPFAM" id="SSF52047">
    <property type="entry name" value="RNI-like"/>
    <property type="match status" value="1"/>
</dbReference>
<dbReference type="EMBL" id="DS469620">
    <property type="protein sequence ID" value="EDO38757.1"/>
    <property type="molecule type" value="Genomic_DNA"/>
</dbReference>
<feature type="non-terminal residue" evidence="3">
    <location>
        <position position="263"/>
    </location>
</feature>
<dbReference type="eggNOG" id="KOG1947">
    <property type="taxonomic scope" value="Eukaryota"/>
</dbReference>
<dbReference type="InterPro" id="IPR036047">
    <property type="entry name" value="F-box-like_dom_sf"/>
</dbReference>
<reference evidence="3 4" key="1">
    <citation type="journal article" date="2007" name="Science">
        <title>Sea anemone genome reveals ancestral eumetazoan gene repertoire and genomic organization.</title>
        <authorList>
            <person name="Putnam N.H."/>
            <person name="Srivastava M."/>
            <person name="Hellsten U."/>
            <person name="Dirks B."/>
            <person name="Chapman J."/>
            <person name="Salamov A."/>
            <person name="Terry A."/>
            <person name="Shapiro H."/>
            <person name="Lindquist E."/>
            <person name="Kapitonov V.V."/>
            <person name="Jurka J."/>
            <person name="Genikhovich G."/>
            <person name="Grigoriev I.V."/>
            <person name="Lucas S.M."/>
            <person name="Steele R.E."/>
            <person name="Finnerty J.R."/>
            <person name="Technau U."/>
            <person name="Martindale M.Q."/>
            <person name="Rokhsar D.S."/>
        </authorList>
    </citation>
    <scope>NUCLEOTIDE SEQUENCE [LARGE SCALE GENOMIC DNA]</scope>
    <source>
        <strain evidence="4">CH2 X CH6</strain>
    </source>
</reference>
<dbReference type="Proteomes" id="UP000001593">
    <property type="component" value="Unassembled WGS sequence"/>
</dbReference>
<dbReference type="InterPro" id="IPR050648">
    <property type="entry name" value="F-box_LRR-repeat"/>
</dbReference>
<dbReference type="GO" id="GO:0005737">
    <property type="term" value="C:cytoplasm"/>
    <property type="evidence" value="ECO:0000318"/>
    <property type="project" value="GO_Central"/>
</dbReference>
<evidence type="ECO:0000313" key="4">
    <source>
        <dbReference type="Proteomes" id="UP000001593"/>
    </source>
</evidence>
<dbReference type="PANTHER" id="PTHR13382">
    <property type="entry name" value="MITOCHONDRIAL ATP SYNTHASE COUPLING FACTOR B"/>
    <property type="match status" value="1"/>
</dbReference>
<organism evidence="3 4">
    <name type="scientific">Nematostella vectensis</name>
    <name type="common">Starlet sea anemone</name>
    <dbReference type="NCBI Taxonomy" id="45351"/>
    <lineage>
        <taxon>Eukaryota</taxon>
        <taxon>Metazoa</taxon>
        <taxon>Cnidaria</taxon>
        <taxon>Anthozoa</taxon>
        <taxon>Hexacorallia</taxon>
        <taxon>Actiniaria</taxon>
        <taxon>Edwardsiidae</taxon>
        <taxon>Nematostella</taxon>
    </lineage>
</organism>
<dbReference type="SUPFAM" id="SSF81383">
    <property type="entry name" value="F-box domain"/>
    <property type="match status" value="1"/>
</dbReference>
<dbReference type="STRING" id="45351.A7SC15"/>
<dbReference type="CDD" id="cd22126">
    <property type="entry name" value="F-box_FBXL15"/>
    <property type="match status" value="1"/>
</dbReference>
<dbReference type="SMART" id="SM00367">
    <property type="entry name" value="LRR_CC"/>
    <property type="match status" value="4"/>
</dbReference>
<keyword evidence="4" id="KW-1185">Reference proteome</keyword>
<evidence type="ECO:0000256" key="1">
    <source>
        <dbReference type="ARBA" id="ARBA00022786"/>
    </source>
</evidence>
<dbReference type="HOGENOM" id="CLU_1295671_0_0_1"/>
<name>A7SC15_NEMVE</name>
<dbReference type="Gene3D" id="3.80.10.10">
    <property type="entry name" value="Ribonuclease Inhibitor"/>
    <property type="match status" value="1"/>
</dbReference>
<dbReference type="AlphaFoldDB" id="A7SC15"/>
<dbReference type="InParanoid" id="A7SC15"/>